<dbReference type="InterPro" id="IPR013130">
    <property type="entry name" value="Fe3_Rdtase_TM_dom"/>
</dbReference>
<dbReference type="GO" id="GO:0016020">
    <property type="term" value="C:membrane"/>
    <property type="evidence" value="ECO:0007669"/>
    <property type="project" value="UniProtKB-SubCell"/>
</dbReference>
<evidence type="ECO:0000313" key="8">
    <source>
        <dbReference type="Proteomes" id="UP000559182"/>
    </source>
</evidence>
<sequence>MFLWYLSRATGVAALVLFTAVLVLGVLLSGQRRLTPSGQAVAMGVHRSLSLGSMIFLVVHIVSAMLDSYVHIGWFATVLPFTSGYETTWMTLGTLSFDVLIAVVATSLLRHRIGRRTWRWVHLAAYLSWPVAVIHSYALGTADEPILRGCTLGCAVIGVVAVGWRMFATHPDADRRRFARTKELV</sequence>
<keyword evidence="8" id="KW-1185">Reference proteome</keyword>
<dbReference type="RefSeq" id="WP_183318276.1">
    <property type="nucleotide sequence ID" value="NZ_JACHVQ010000001.1"/>
</dbReference>
<evidence type="ECO:0000256" key="4">
    <source>
        <dbReference type="ARBA" id="ARBA00023136"/>
    </source>
</evidence>
<feature type="transmembrane region" description="Helical" evidence="5">
    <location>
        <begin position="89"/>
        <end position="109"/>
    </location>
</feature>
<gene>
    <name evidence="7" type="ORF">FHU39_000276</name>
</gene>
<dbReference type="EMBL" id="JACHVQ010000001">
    <property type="protein sequence ID" value="MBB2890292.1"/>
    <property type="molecule type" value="Genomic_DNA"/>
</dbReference>
<organism evidence="7 8">
    <name type="scientific">Flexivirga oryzae</name>
    <dbReference type="NCBI Taxonomy" id="1794944"/>
    <lineage>
        <taxon>Bacteria</taxon>
        <taxon>Bacillati</taxon>
        <taxon>Actinomycetota</taxon>
        <taxon>Actinomycetes</taxon>
        <taxon>Micrococcales</taxon>
        <taxon>Dermacoccaceae</taxon>
        <taxon>Flexivirga</taxon>
    </lineage>
</organism>
<dbReference type="Proteomes" id="UP000559182">
    <property type="component" value="Unassembled WGS sequence"/>
</dbReference>
<keyword evidence="4 5" id="KW-0472">Membrane</keyword>
<evidence type="ECO:0000256" key="2">
    <source>
        <dbReference type="ARBA" id="ARBA00022692"/>
    </source>
</evidence>
<evidence type="ECO:0000313" key="7">
    <source>
        <dbReference type="EMBL" id="MBB2890292.1"/>
    </source>
</evidence>
<name>A0A839N6E8_9MICO</name>
<evidence type="ECO:0000256" key="1">
    <source>
        <dbReference type="ARBA" id="ARBA00004141"/>
    </source>
</evidence>
<evidence type="ECO:0000256" key="3">
    <source>
        <dbReference type="ARBA" id="ARBA00022989"/>
    </source>
</evidence>
<feature type="transmembrane region" description="Helical" evidence="5">
    <location>
        <begin position="6"/>
        <end position="28"/>
    </location>
</feature>
<comment type="caution">
    <text evidence="7">The sequence shown here is derived from an EMBL/GenBank/DDBJ whole genome shotgun (WGS) entry which is preliminary data.</text>
</comment>
<dbReference type="AlphaFoldDB" id="A0A839N6E8"/>
<feature type="transmembrane region" description="Helical" evidence="5">
    <location>
        <begin position="146"/>
        <end position="167"/>
    </location>
</feature>
<protein>
    <submittedName>
        <fullName evidence="7">Putative ferric reductase</fullName>
    </submittedName>
</protein>
<evidence type="ECO:0000256" key="5">
    <source>
        <dbReference type="SAM" id="Phobius"/>
    </source>
</evidence>
<comment type="subcellular location">
    <subcellularLocation>
        <location evidence="1">Membrane</location>
        <topology evidence="1">Multi-pass membrane protein</topology>
    </subcellularLocation>
</comment>
<evidence type="ECO:0000259" key="6">
    <source>
        <dbReference type="Pfam" id="PF01794"/>
    </source>
</evidence>
<proteinExistence type="predicted"/>
<dbReference type="Pfam" id="PF01794">
    <property type="entry name" value="Ferric_reduct"/>
    <property type="match status" value="1"/>
</dbReference>
<keyword evidence="3 5" id="KW-1133">Transmembrane helix</keyword>
<feature type="transmembrane region" description="Helical" evidence="5">
    <location>
        <begin position="121"/>
        <end position="140"/>
    </location>
</feature>
<reference evidence="7 8" key="1">
    <citation type="submission" date="2020-08" db="EMBL/GenBank/DDBJ databases">
        <title>Sequencing the genomes of 1000 actinobacteria strains.</title>
        <authorList>
            <person name="Klenk H.-P."/>
        </authorList>
    </citation>
    <scope>NUCLEOTIDE SEQUENCE [LARGE SCALE GENOMIC DNA]</scope>
    <source>
        <strain evidence="7 8">DSM 105369</strain>
    </source>
</reference>
<keyword evidence="2 5" id="KW-0812">Transmembrane</keyword>
<accession>A0A839N6E8</accession>
<feature type="domain" description="Ferric oxidoreductase" evidence="6">
    <location>
        <begin position="10"/>
        <end position="131"/>
    </location>
</feature>
<feature type="transmembrane region" description="Helical" evidence="5">
    <location>
        <begin position="49"/>
        <end position="69"/>
    </location>
</feature>